<keyword evidence="2" id="KW-1185">Reference proteome</keyword>
<dbReference type="EMBL" id="SPQB01000042">
    <property type="protein sequence ID" value="TFU31577.1"/>
    <property type="molecule type" value="Genomic_DNA"/>
</dbReference>
<sequence length="389" mass="44520">MTADDAHAELRAVWGRLERRLRGRRDNSNMDFGDDTFHVEFGDKANRVASLGRYLDSAIQLSERHLYGPAFTVLRSGLEHAAFDWLVFLGDTYVERMRSVSDETWEDWQREREAGADWAANIHTWTRTKKGDVTIRWRGLLSTPDEHGNQEKLSIYYFLIDEYDGLLGKPADQEDDGFLTKDELRRRASENEARWFVYLRWSALVENLEENGLIDAADSGRLSVHYRFLSSYAHPVTNSDLRLYGRNLDGANPHYDHYASELVLLYAIAIAALELRTYSQGVKERLDAEIADHEGTTDDLRAADQVAGHFWFLGENPHPRDHHDEANRRSIRQLREGSDESIAVPKTGEVAFPRDPLSRLVRQHASSYGRVAGNEYISPWPRSDASGRG</sequence>
<comment type="caution">
    <text evidence="1">The sequence shown here is derived from an EMBL/GenBank/DDBJ whole genome shotgun (WGS) entry which is preliminary data.</text>
</comment>
<gene>
    <name evidence="1" type="ORF">E4U02_13060</name>
</gene>
<dbReference type="OrthoDB" id="5169316at2"/>
<organism evidence="1 2">
    <name type="scientific">Microbacterium paludicola</name>
    <dbReference type="NCBI Taxonomy" id="300019"/>
    <lineage>
        <taxon>Bacteria</taxon>
        <taxon>Bacillati</taxon>
        <taxon>Actinomycetota</taxon>
        <taxon>Actinomycetes</taxon>
        <taxon>Micrococcales</taxon>
        <taxon>Microbacteriaceae</taxon>
        <taxon>Microbacterium</taxon>
    </lineage>
</organism>
<evidence type="ECO:0000313" key="1">
    <source>
        <dbReference type="EMBL" id="TFU31577.1"/>
    </source>
</evidence>
<evidence type="ECO:0000313" key="2">
    <source>
        <dbReference type="Proteomes" id="UP000298358"/>
    </source>
</evidence>
<dbReference type="RefSeq" id="WP_135115271.1">
    <property type="nucleotide sequence ID" value="NZ_JADGLL010000042.1"/>
</dbReference>
<name>A0A4Y9FQR8_9MICO</name>
<dbReference type="AlphaFoldDB" id="A0A4Y9FQR8"/>
<accession>A0A4Y9FQR8</accession>
<reference evidence="1 2" key="1">
    <citation type="submission" date="2019-03" db="EMBL/GenBank/DDBJ databases">
        <title>Diversity of the mouse oral microbiome.</title>
        <authorList>
            <person name="Joseph S."/>
            <person name="Aduse-Opoku J."/>
            <person name="Curtis M."/>
            <person name="Wade W."/>
            <person name="Hashim A."/>
        </authorList>
    </citation>
    <scope>NUCLEOTIDE SEQUENCE [LARGE SCALE GENOMIC DNA]</scope>
    <source>
        <strain evidence="1 2">P1012</strain>
    </source>
</reference>
<protein>
    <submittedName>
        <fullName evidence="1">Uncharacterized protein</fullName>
    </submittedName>
</protein>
<dbReference type="Proteomes" id="UP000298358">
    <property type="component" value="Unassembled WGS sequence"/>
</dbReference>
<proteinExistence type="predicted"/>